<keyword evidence="2" id="KW-1185">Reference proteome</keyword>
<evidence type="ECO:0000313" key="1">
    <source>
        <dbReference type="EMBL" id="EOA92715.1"/>
    </source>
</evidence>
<evidence type="ECO:0000313" key="2">
    <source>
        <dbReference type="Proteomes" id="UP000296049"/>
    </source>
</evidence>
<accession>R0J6D9</accession>
<reference evidence="2" key="1">
    <citation type="journal article" date="2013" name="Nat. Genet.">
        <title>The duck genome and transcriptome provide insight into an avian influenza virus reservoir species.</title>
        <authorList>
            <person name="Huang Y."/>
            <person name="Li Y."/>
            <person name="Burt D.W."/>
            <person name="Chen H."/>
            <person name="Zhang Y."/>
            <person name="Qian W."/>
            <person name="Kim H."/>
            <person name="Gan S."/>
            <person name="Zhao Y."/>
            <person name="Li J."/>
            <person name="Yi K."/>
            <person name="Feng H."/>
            <person name="Zhu P."/>
            <person name="Li B."/>
            <person name="Liu Q."/>
            <person name="Fairley S."/>
            <person name="Magor K.E."/>
            <person name="Du Z."/>
            <person name="Hu X."/>
            <person name="Goodman L."/>
            <person name="Tafer H."/>
            <person name="Vignal A."/>
            <person name="Lee T."/>
            <person name="Kim K.W."/>
            <person name="Sheng Z."/>
            <person name="An Y."/>
            <person name="Searle S."/>
            <person name="Herrero J."/>
            <person name="Groenen M.A."/>
            <person name="Crooijmans R.P."/>
            <person name="Faraut T."/>
            <person name="Cai Q."/>
            <person name="Webster R.G."/>
            <person name="Aldridge J.R."/>
            <person name="Warren W.C."/>
            <person name="Bartschat S."/>
            <person name="Kehr S."/>
            <person name="Marz M."/>
            <person name="Stadler P.F."/>
            <person name="Smith J."/>
            <person name="Kraus R.H."/>
            <person name="Zhao Y."/>
            <person name="Ren L."/>
            <person name="Fei J."/>
            <person name="Morisson M."/>
            <person name="Kaiser P."/>
            <person name="Griffin D.K."/>
            <person name="Rao M."/>
            <person name="Pitel F."/>
            <person name="Wang J."/>
            <person name="Li N."/>
        </authorList>
    </citation>
    <scope>NUCLEOTIDE SEQUENCE [LARGE SCALE GENOMIC DNA]</scope>
</reference>
<proteinExistence type="predicted"/>
<gene>
    <name evidence="1" type="ORF">Anapl_18721</name>
</gene>
<dbReference type="EMBL" id="KB818147">
    <property type="protein sequence ID" value="EOA92715.1"/>
    <property type="molecule type" value="Genomic_DNA"/>
</dbReference>
<sequence length="41" mass="4727">MVILESRNIDPVTGSNIVEEEEKTRECQKQTTVRIFEMSVS</sequence>
<organism evidence="1 2">
    <name type="scientific">Anas platyrhynchos</name>
    <name type="common">Mallard</name>
    <name type="synonym">Anas boschas</name>
    <dbReference type="NCBI Taxonomy" id="8839"/>
    <lineage>
        <taxon>Eukaryota</taxon>
        <taxon>Metazoa</taxon>
        <taxon>Chordata</taxon>
        <taxon>Craniata</taxon>
        <taxon>Vertebrata</taxon>
        <taxon>Euteleostomi</taxon>
        <taxon>Archelosauria</taxon>
        <taxon>Archosauria</taxon>
        <taxon>Dinosauria</taxon>
        <taxon>Saurischia</taxon>
        <taxon>Theropoda</taxon>
        <taxon>Coelurosauria</taxon>
        <taxon>Aves</taxon>
        <taxon>Neognathae</taxon>
        <taxon>Galloanserae</taxon>
        <taxon>Anseriformes</taxon>
        <taxon>Anatidae</taxon>
        <taxon>Anatinae</taxon>
        <taxon>Anas</taxon>
    </lineage>
</organism>
<dbReference type="Proteomes" id="UP000296049">
    <property type="component" value="Unassembled WGS sequence"/>
</dbReference>
<name>R0J6D9_ANAPL</name>
<protein>
    <submittedName>
        <fullName evidence="1">Uncharacterized protein</fullName>
    </submittedName>
</protein>
<dbReference type="AlphaFoldDB" id="R0J6D9"/>